<comment type="similarity">
    <text evidence="2">Belongs to the TrbL/VirB6 family.</text>
</comment>
<evidence type="ECO:0000256" key="3">
    <source>
        <dbReference type="ARBA" id="ARBA00022692"/>
    </source>
</evidence>
<feature type="transmembrane region" description="Helical" evidence="6">
    <location>
        <begin position="72"/>
        <end position="94"/>
    </location>
</feature>
<name>A0ABV2HF77_9HYPH</name>
<sequence>MKIGEREKYRSFQILSQLFRETDQATSAYVTDISSKVIATINSFVSVDLTISCILYVWLIMRGAVDMPVFEFLNRCICISIITSIAFIAGRYLYNEYA</sequence>
<evidence type="ECO:0000256" key="2">
    <source>
        <dbReference type="ARBA" id="ARBA00007802"/>
    </source>
</evidence>
<evidence type="ECO:0000256" key="5">
    <source>
        <dbReference type="ARBA" id="ARBA00023136"/>
    </source>
</evidence>
<evidence type="ECO:0000313" key="8">
    <source>
        <dbReference type="Proteomes" id="UP001549086"/>
    </source>
</evidence>
<keyword evidence="5 6" id="KW-0472">Membrane</keyword>
<gene>
    <name evidence="7" type="ORF">ABID23_000256</name>
</gene>
<accession>A0ABV2HF77</accession>
<dbReference type="InterPro" id="IPR007688">
    <property type="entry name" value="Conjugal_tfr_TrbL/VirB6"/>
</dbReference>
<evidence type="ECO:0000256" key="6">
    <source>
        <dbReference type="SAM" id="Phobius"/>
    </source>
</evidence>
<evidence type="ECO:0000256" key="1">
    <source>
        <dbReference type="ARBA" id="ARBA00004141"/>
    </source>
</evidence>
<comment type="caution">
    <text evidence="7">The sequence shown here is derived from an EMBL/GenBank/DDBJ whole genome shotgun (WGS) entry which is preliminary data.</text>
</comment>
<comment type="subcellular location">
    <subcellularLocation>
        <location evidence="1">Membrane</location>
        <topology evidence="1">Multi-pass membrane protein</topology>
    </subcellularLocation>
</comment>
<evidence type="ECO:0008006" key="9">
    <source>
        <dbReference type="Google" id="ProtNLM"/>
    </source>
</evidence>
<keyword evidence="8" id="KW-1185">Reference proteome</keyword>
<dbReference type="Proteomes" id="UP001549086">
    <property type="component" value="Unassembled WGS sequence"/>
</dbReference>
<feature type="transmembrane region" description="Helical" evidence="6">
    <location>
        <begin position="37"/>
        <end position="60"/>
    </location>
</feature>
<keyword evidence="3 6" id="KW-0812">Transmembrane</keyword>
<evidence type="ECO:0000256" key="4">
    <source>
        <dbReference type="ARBA" id="ARBA00022989"/>
    </source>
</evidence>
<dbReference type="EMBL" id="JBEPLI010000001">
    <property type="protein sequence ID" value="MET3589186.1"/>
    <property type="molecule type" value="Genomic_DNA"/>
</dbReference>
<keyword evidence="4 6" id="KW-1133">Transmembrane helix</keyword>
<organism evidence="7 8">
    <name type="scientific">Bartonella silvatica</name>
    <dbReference type="NCBI Taxonomy" id="357760"/>
    <lineage>
        <taxon>Bacteria</taxon>
        <taxon>Pseudomonadati</taxon>
        <taxon>Pseudomonadota</taxon>
        <taxon>Alphaproteobacteria</taxon>
        <taxon>Hyphomicrobiales</taxon>
        <taxon>Bartonellaceae</taxon>
        <taxon>Bartonella</taxon>
    </lineage>
</organism>
<reference evidence="7 8" key="1">
    <citation type="submission" date="2024-06" db="EMBL/GenBank/DDBJ databases">
        <title>Genomic Encyclopedia of Type Strains, Phase IV (KMG-IV): sequencing the most valuable type-strain genomes for metagenomic binning, comparative biology and taxonomic classification.</title>
        <authorList>
            <person name="Goeker M."/>
        </authorList>
    </citation>
    <scope>NUCLEOTIDE SEQUENCE [LARGE SCALE GENOMIC DNA]</scope>
    <source>
        <strain evidence="7 8">DSM 23649</strain>
    </source>
</reference>
<evidence type="ECO:0000313" key="7">
    <source>
        <dbReference type="EMBL" id="MET3589186.1"/>
    </source>
</evidence>
<proteinExistence type="inferred from homology"/>
<protein>
    <recommendedName>
        <fullName evidence="9">ABC transmembrane type-1 domain-containing protein</fullName>
    </recommendedName>
</protein>
<dbReference type="Pfam" id="PF04610">
    <property type="entry name" value="TrbL"/>
    <property type="match status" value="1"/>
</dbReference>